<dbReference type="EMBL" id="VYGV01000025">
    <property type="protein sequence ID" value="NWF48061.1"/>
    <property type="molecule type" value="Genomic_DNA"/>
</dbReference>
<reference evidence="1 2" key="1">
    <citation type="submission" date="2019-09" db="EMBL/GenBank/DDBJ databases">
        <title>Hydrogenophaga aromatica sp. nov., isolated from a para-xylene-degrading enrichment culture.</title>
        <authorList>
            <person name="Tancsics A."/>
            <person name="Banerjee S."/>
        </authorList>
    </citation>
    <scope>NUCLEOTIDE SEQUENCE [LARGE SCALE GENOMIC DNA]</scope>
    <source>
        <strain evidence="1 2">D2P1</strain>
    </source>
</reference>
<protein>
    <submittedName>
        <fullName evidence="1">Prevent-host-death protein</fullName>
    </submittedName>
</protein>
<name>A0A7Y8L072_9BURK</name>
<dbReference type="Proteomes" id="UP000545507">
    <property type="component" value="Unassembled WGS sequence"/>
</dbReference>
<sequence>MIFYTGNQAQPRLEEFLDQVQHEAMRNFYTNRLQDTLAQNAASAAAKGLTEDGLQRLLDDES</sequence>
<dbReference type="RefSeq" id="WP_177138315.1">
    <property type="nucleotide sequence ID" value="NZ_VYGV01000025.1"/>
</dbReference>
<keyword evidence="2" id="KW-1185">Reference proteome</keyword>
<evidence type="ECO:0000313" key="1">
    <source>
        <dbReference type="EMBL" id="NWF48061.1"/>
    </source>
</evidence>
<evidence type="ECO:0000313" key="2">
    <source>
        <dbReference type="Proteomes" id="UP000545507"/>
    </source>
</evidence>
<organism evidence="1 2">
    <name type="scientific">Hydrogenophaga aromaticivorans</name>
    <dbReference type="NCBI Taxonomy" id="2610898"/>
    <lineage>
        <taxon>Bacteria</taxon>
        <taxon>Pseudomonadati</taxon>
        <taxon>Pseudomonadota</taxon>
        <taxon>Betaproteobacteria</taxon>
        <taxon>Burkholderiales</taxon>
        <taxon>Comamonadaceae</taxon>
        <taxon>Hydrogenophaga</taxon>
    </lineage>
</organism>
<gene>
    <name evidence="1" type="ORF">F3K02_22795</name>
</gene>
<accession>A0A7Y8L072</accession>
<dbReference type="AlphaFoldDB" id="A0A7Y8L072"/>
<comment type="caution">
    <text evidence="1">The sequence shown here is derived from an EMBL/GenBank/DDBJ whole genome shotgun (WGS) entry which is preliminary data.</text>
</comment>
<proteinExistence type="predicted"/>